<protein>
    <submittedName>
        <fullName evidence="2">Uncharacterized protein</fullName>
    </submittedName>
</protein>
<reference evidence="2" key="1">
    <citation type="journal article" date="2020" name="Nature">
        <title>Giant virus diversity and host interactions through global metagenomics.</title>
        <authorList>
            <person name="Schulz F."/>
            <person name="Roux S."/>
            <person name="Paez-Espino D."/>
            <person name="Jungbluth S."/>
            <person name="Walsh D.A."/>
            <person name="Denef V.J."/>
            <person name="McMahon K.D."/>
            <person name="Konstantinidis K.T."/>
            <person name="Eloe-Fadrosh E.A."/>
            <person name="Kyrpides N.C."/>
            <person name="Woyke T."/>
        </authorList>
    </citation>
    <scope>NUCLEOTIDE SEQUENCE</scope>
    <source>
        <strain evidence="2">GVMAG-M-3300023174-124</strain>
    </source>
</reference>
<name>A0A6C0D645_9ZZZZ</name>
<dbReference type="AlphaFoldDB" id="A0A6C0D645"/>
<accession>A0A6C0D645</accession>
<feature type="compositionally biased region" description="Polar residues" evidence="1">
    <location>
        <begin position="87"/>
        <end position="97"/>
    </location>
</feature>
<feature type="compositionally biased region" description="Polar residues" evidence="1">
    <location>
        <begin position="123"/>
        <end position="136"/>
    </location>
</feature>
<evidence type="ECO:0000256" key="1">
    <source>
        <dbReference type="SAM" id="MobiDB-lite"/>
    </source>
</evidence>
<dbReference type="EMBL" id="MN739540">
    <property type="protein sequence ID" value="QHT11977.1"/>
    <property type="molecule type" value="Genomic_DNA"/>
</dbReference>
<evidence type="ECO:0000313" key="2">
    <source>
        <dbReference type="EMBL" id="QHT11977.1"/>
    </source>
</evidence>
<feature type="compositionally biased region" description="Basic residues" evidence="1">
    <location>
        <begin position="105"/>
        <end position="122"/>
    </location>
</feature>
<sequence length="136" mass="15607">MNNLFNATIKIPCRIEKNGTITPFQERYTIEFDRIVELPPINTTEYSEMIAQLFNPMTETETSTETSPDSSQENYPDSCDEAPEKTSPPSTEKTITLSKEEIITQKRKPSLNISFKRRKNRSSHNFSVKRQASSIN</sequence>
<proteinExistence type="predicted"/>
<feature type="region of interest" description="Disordered" evidence="1">
    <location>
        <begin position="54"/>
        <end position="136"/>
    </location>
</feature>
<organism evidence="2">
    <name type="scientific">viral metagenome</name>
    <dbReference type="NCBI Taxonomy" id="1070528"/>
    <lineage>
        <taxon>unclassified sequences</taxon>
        <taxon>metagenomes</taxon>
        <taxon>organismal metagenomes</taxon>
    </lineage>
</organism>
<feature type="compositionally biased region" description="Low complexity" evidence="1">
    <location>
        <begin position="58"/>
        <end position="73"/>
    </location>
</feature>